<protein>
    <submittedName>
        <fullName evidence="2">Uncharacterized protein</fullName>
    </submittedName>
</protein>
<reference evidence="2" key="1">
    <citation type="submission" date="2022-11" db="UniProtKB">
        <authorList>
            <consortium name="WormBaseParasite"/>
        </authorList>
    </citation>
    <scope>IDENTIFICATION</scope>
</reference>
<accession>A0A915IDH4</accession>
<evidence type="ECO:0000313" key="1">
    <source>
        <dbReference type="Proteomes" id="UP000887565"/>
    </source>
</evidence>
<name>A0A915IDH4_ROMCU</name>
<sequence length="145" mass="16282">MYSSRKTKLPKITRLHIIQNYLPNVQSALFTDARKAALGIGSGGERAHRRSTFGVDGMNTGEKVNDAAEYRGVEIIFNIAAGYDYIKLASVYVTAYTSSMLLKIRKITFLYVQRNVFQKTFGIRIEDYNGLVTAVTLHSLVIQKI</sequence>
<dbReference type="Proteomes" id="UP000887565">
    <property type="component" value="Unplaced"/>
</dbReference>
<keyword evidence="1" id="KW-1185">Reference proteome</keyword>
<proteinExistence type="predicted"/>
<dbReference type="AlphaFoldDB" id="A0A915IDH4"/>
<organism evidence="1 2">
    <name type="scientific">Romanomermis culicivorax</name>
    <name type="common">Nematode worm</name>
    <dbReference type="NCBI Taxonomy" id="13658"/>
    <lineage>
        <taxon>Eukaryota</taxon>
        <taxon>Metazoa</taxon>
        <taxon>Ecdysozoa</taxon>
        <taxon>Nematoda</taxon>
        <taxon>Enoplea</taxon>
        <taxon>Dorylaimia</taxon>
        <taxon>Mermithida</taxon>
        <taxon>Mermithoidea</taxon>
        <taxon>Mermithidae</taxon>
        <taxon>Romanomermis</taxon>
    </lineage>
</organism>
<evidence type="ECO:0000313" key="2">
    <source>
        <dbReference type="WBParaSite" id="nRc.2.0.1.t11843-RA"/>
    </source>
</evidence>
<dbReference type="WBParaSite" id="nRc.2.0.1.t11843-RA">
    <property type="protein sequence ID" value="nRc.2.0.1.t11843-RA"/>
    <property type="gene ID" value="nRc.2.0.1.g11843"/>
</dbReference>